<reference evidence="4" key="1">
    <citation type="journal article" date="2019" name="Beilstein J. Org. Chem.">
        <title>Nanangenines: drimane sesquiterpenoids as the dominant metabolite cohort of a novel Australian fungus, Aspergillus nanangensis.</title>
        <authorList>
            <person name="Lacey H.J."/>
            <person name="Gilchrist C.L.M."/>
            <person name="Crombie A."/>
            <person name="Kalaitzis J.A."/>
            <person name="Vuong D."/>
            <person name="Rutledge P.J."/>
            <person name="Turner P."/>
            <person name="Pitt J.I."/>
            <person name="Lacey E."/>
            <person name="Chooi Y.H."/>
            <person name="Piggott A.M."/>
        </authorList>
    </citation>
    <scope>NUCLEOTIDE SEQUENCE</scope>
    <source>
        <strain evidence="4">MST-FP2251</strain>
    </source>
</reference>
<feature type="compositionally biased region" description="Polar residues" evidence="1">
    <location>
        <begin position="181"/>
        <end position="200"/>
    </location>
</feature>
<comment type="caution">
    <text evidence="4">The sequence shown here is derived from an EMBL/GenBank/DDBJ whole genome shotgun (WGS) entry which is preliminary data.</text>
</comment>
<evidence type="ECO:0000256" key="1">
    <source>
        <dbReference type="SAM" id="MobiDB-lite"/>
    </source>
</evidence>
<dbReference type="InterPro" id="IPR040151">
    <property type="entry name" value="Gfd2/YDR514C-like"/>
</dbReference>
<evidence type="ECO:0000313" key="4">
    <source>
        <dbReference type="EMBL" id="KAF9889100.1"/>
    </source>
</evidence>
<gene>
    <name evidence="4" type="ORF">FE257_008077</name>
</gene>
<accession>A0AAD4CM72</accession>
<dbReference type="PANTHER" id="PTHR28083:SF1">
    <property type="entry name" value="GOOD FOR FULL DBP5 ACTIVITY PROTEIN 2"/>
    <property type="match status" value="1"/>
</dbReference>
<organism evidence="4 5">
    <name type="scientific">Aspergillus nanangensis</name>
    <dbReference type="NCBI Taxonomy" id="2582783"/>
    <lineage>
        <taxon>Eukaryota</taxon>
        <taxon>Fungi</taxon>
        <taxon>Dikarya</taxon>
        <taxon>Ascomycota</taxon>
        <taxon>Pezizomycotina</taxon>
        <taxon>Eurotiomycetes</taxon>
        <taxon>Eurotiomycetidae</taxon>
        <taxon>Eurotiales</taxon>
        <taxon>Aspergillaceae</taxon>
        <taxon>Aspergillus</taxon>
        <taxon>Aspergillus subgen. Circumdati</taxon>
    </lineage>
</organism>
<dbReference type="GO" id="GO:0003676">
    <property type="term" value="F:nucleic acid binding"/>
    <property type="evidence" value="ECO:0007669"/>
    <property type="project" value="InterPro"/>
</dbReference>
<feature type="region of interest" description="Disordered" evidence="1">
    <location>
        <begin position="380"/>
        <end position="399"/>
    </location>
</feature>
<feature type="compositionally biased region" description="Low complexity" evidence="1">
    <location>
        <begin position="143"/>
        <end position="164"/>
    </location>
</feature>
<dbReference type="SUPFAM" id="SSF53098">
    <property type="entry name" value="Ribonuclease H-like"/>
    <property type="match status" value="1"/>
</dbReference>
<dbReference type="EMBL" id="VCAU01000040">
    <property type="protein sequence ID" value="KAF9889100.1"/>
    <property type="molecule type" value="Genomic_DNA"/>
</dbReference>
<dbReference type="PANTHER" id="PTHR28083">
    <property type="entry name" value="GOOD FOR FULL DBP5 ACTIVITY PROTEIN 2"/>
    <property type="match status" value="1"/>
</dbReference>
<name>A0AAD4CM72_ASPNN</name>
<evidence type="ECO:0000259" key="3">
    <source>
        <dbReference type="Pfam" id="PF21762"/>
    </source>
</evidence>
<keyword evidence="5" id="KW-1185">Reference proteome</keyword>
<dbReference type="GO" id="GO:0005634">
    <property type="term" value="C:nucleus"/>
    <property type="evidence" value="ECO:0007669"/>
    <property type="project" value="TreeGrafter"/>
</dbReference>
<reference evidence="4" key="2">
    <citation type="submission" date="2020-02" db="EMBL/GenBank/DDBJ databases">
        <authorList>
            <person name="Gilchrist C.L.M."/>
            <person name="Chooi Y.-H."/>
        </authorList>
    </citation>
    <scope>NUCLEOTIDE SEQUENCE</scope>
    <source>
        <strain evidence="4">MST-FP2251</strain>
    </source>
</reference>
<dbReference type="Gene3D" id="3.30.420.10">
    <property type="entry name" value="Ribonuclease H-like superfamily/Ribonuclease H"/>
    <property type="match status" value="1"/>
</dbReference>
<evidence type="ECO:0000313" key="5">
    <source>
        <dbReference type="Proteomes" id="UP001194746"/>
    </source>
</evidence>
<feature type="signal peptide" evidence="2">
    <location>
        <begin position="1"/>
        <end position="21"/>
    </location>
</feature>
<keyword evidence="2" id="KW-0732">Signal</keyword>
<feature type="chain" id="PRO_5041907561" description="Gfd2/YDR514C-like C-terminal domain-containing protein" evidence="2">
    <location>
        <begin position="22"/>
        <end position="676"/>
    </location>
</feature>
<evidence type="ECO:0000256" key="2">
    <source>
        <dbReference type="SAM" id="SignalP"/>
    </source>
</evidence>
<dbReference type="AlphaFoldDB" id="A0AAD4CM72"/>
<dbReference type="InterPro" id="IPR048519">
    <property type="entry name" value="Gfd2/YDR514C-like_C"/>
</dbReference>
<dbReference type="Proteomes" id="UP001194746">
    <property type="component" value="Unassembled WGS sequence"/>
</dbReference>
<sequence>MLTRPVSTLAVISAAILSVTAADVVTIGLAPSDVTGVGQIVGASGSVTSYAIQDFPATIVVGPSGYYQTYVYPNGRGYVSQGCELHGPSSLACLFYISDKGGSTRVSSDTLTNWGNLVITITATAAGVRPATTAETVVESSDSPASTTADPTGTAASTTSSGASHQLVGDKISGRIKPEITIQNNINTESKTTTEIPTESQDNKPGASTGPPKHEQDTPAPAQYSQRSMSNGTFCPLIAVSRYPYKFIRGELTQKVASQFFDAGKFWDRCWDIYYIHPPPRVSSRHLLLVPEPQVRIFLQEINNILECNLSIPSDSEKGMFLQFTKNANFPQPIFLGQSICHQDKDQLDTQVPRVVSRMAPTSTMDEDYIAFEQMMEPACSAAKPKNKSSKAKQQSRLQNQIRVVEGLAHVQRYLGLRNPDPCEQPPKHEDLTWGGQNYQETISANHPPPHPQTFDLKRPAPHAFWKDAVFISVDIESNERCHTQVTEVGISMLDTRDLVGVPPGQEGGQWRARVKSRHLRVREYNHIVNHIYVAGCPERFEFGESEWVSETGLGGTVLGYFRPAESAGEGGLGRGARNLVLVGHSTATDIEYLRKMGVRVDQAPAGTAGFIEIVDTAEFFRIIHREDAPRSLARVMEELGMTGWNLHNAGNDARYTMEVLVRMVLDHSEREEMPV</sequence>
<protein>
    <recommendedName>
        <fullName evidence="3">Gfd2/YDR514C-like C-terminal domain-containing protein</fullName>
    </recommendedName>
</protein>
<proteinExistence type="predicted"/>
<feature type="domain" description="Gfd2/YDR514C-like C-terminal" evidence="3">
    <location>
        <begin position="470"/>
        <end position="664"/>
    </location>
</feature>
<dbReference type="InterPro" id="IPR036397">
    <property type="entry name" value="RNaseH_sf"/>
</dbReference>
<dbReference type="InterPro" id="IPR012337">
    <property type="entry name" value="RNaseH-like_sf"/>
</dbReference>
<dbReference type="Pfam" id="PF21762">
    <property type="entry name" value="DEDDh_C"/>
    <property type="match status" value="1"/>
</dbReference>
<feature type="compositionally biased region" description="Polar residues" evidence="1">
    <location>
        <begin position="133"/>
        <end position="142"/>
    </location>
</feature>
<feature type="region of interest" description="Disordered" evidence="1">
    <location>
        <begin position="129"/>
        <end position="228"/>
    </location>
</feature>